<protein>
    <submittedName>
        <fullName evidence="10">Multisubunit sodium/proton antiporter MrpD subunit</fullName>
    </submittedName>
</protein>
<dbReference type="OrthoDB" id="9807568at2"/>
<dbReference type="InterPro" id="IPR050586">
    <property type="entry name" value="CPA3_Na-H_Antiporter_D"/>
</dbReference>
<evidence type="ECO:0000256" key="3">
    <source>
        <dbReference type="ARBA" id="ARBA00022475"/>
    </source>
</evidence>
<dbReference type="GO" id="GO:0008137">
    <property type="term" value="F:NADH dehydrogenase (ubiquinone) activity"/>
    <property type="evidence" value="ECO:0007669"/>
    <property type="project" value="InterPro"/>
</dbReference>
<dbReference type="PRINTS" id="PR01437">
    <property type="entry name" value="NUOXDRDTASE4"/>
</dbReference>
<dbReference type="Pfam" id="PF00361">
    <property type="entry name" value="Proton_antipo_M"/>
    <property type="match status" value="1"/>
</dbReference>
<sequence length="505" mass="55235">MSNPYIVLPIILQLVAAVVLMFFWTKTKAQKTISILFSTAAVAVGVYMLHSVWHHGIQITHSGNWKAPFGITFVADLLAMTLILISSIAALGVSIFSAGSMREERLKFGYYPVFHFLVMGLQGAFLTGDIFNLYVWFEVIIISSFVLMTLGGKKAQLEGTIKYVSLNLLASSFFLTGIGFLYGLTGTLNMADLAVKMKLIENSGLVNVTGSLFLVAFGIKSAIFPMYFWLPASYHTPPPAVTAIFGGLLTKVGIYAMLRTFSLIFGGDEFMTFITSIIAALTILAGAFGAMSRKHMSKIFGFLIISHIGFMMVGISIFSEAVLVGTVFYLIHDIIVKTNLFMVSGLVMKINGSQDIKALGGLYQSHPLLSLLMAVPLFSLVGIPPLSGFWAKIFFIQGALSAQNYLLVGSVVIGSFLTLWVIARVWSEVFWKKGENLPKQANGVYFDALSNLQQWAYIVPMLLLSIISLYIGLGAGRIITLSQKIASELVDPSLYIQLVLQNQLP</sequence>
<feature type="transmembrane region" description="Helical" evidence="8">
    <location>
        <begin position="6"/>
        <end position="25"/>
    </location>
</feature>
<dbReference type="PANTHER" id="PTHR42703:SF1">
    <property type="entry name" value="NA(+)_H(+) ANTIPORTER SUBUNIT D1"/>
    <property type="match status" value="1"/>
</dbReference>
<feature type="transmembrane region" description="Helical" evidence="8">
    <location>
        <begin position="73"/>
        <end position="96"/>
    </location>
</feature>
<evidence type="ECO:0000256" key="8">
    <source>
        <dbReference type="SAM" id="Phobius"/>
    </source>
</evidence>
<gene>
    <name evidence="10" type="ORF">CLV48_101130</name>
</gene>
<dbReference type="PANTHER" id="PTHR42703">
    <property type="entry name" value="NADH DEHYDROGENASE"/>
    <property type="match status" value="1"/>
</dbReference>
<feature type="transmembrane region" description="Helical" evidence="8">
    <location>
        <begin position="108"/>
        <end position="127"/>
    </location>
</feature>
<name>A0A2P8ECL7_9BACT</name>
<evidence type="ECO:0000256" key="4">
    <source>
        <dbReference type="ARBA" id="ARBA00022692"/>
    </source>
</evidence>
<keyword evidence="3" id="KW-1003">Cell membrane</keyword>
<evidence type="ECO:0000256" key="7">
    <source>
        <dbReference type="RuleBase" id="RU000320"/>
    </source>
</evidence>
<feature type="transmembrane region" description="Helical" evidence="8">
    <location>
        <begin position="368"/>
        <end position="393"/>
    </location>
</feature>
<feature type="transmembrane region" description="Helical" evidence="8">
    <location>
        <begin position="32"/>
        <end position="53"/>
    </location>
</feature>
<evidence type="ECO:0000256" key="2">
    <source>
        <dbReference type="ARBA" id="ARBA00005346"/>
    </source>
</evidence>
<keyword evidence="5 8" id="KW-1133">Transmembrane helix</keyword>
<comment type="caution">
    <text evidence="10">The sequence shown here is derived from an EMBL/GenBank/DDBJ whole genome shotgun (WGS) entry which is preliminary data.</text>
</comment>
<evidence type="ECO:0000313" key="10">
    <source>
        <dbReference type="EMBL" id="PSL07200.1"/>
    </source>
</evidence>
<dbReference type="GO" id="GO:0005886">
    <property type="term" value="C:plasma membrane"/>
    <property type="evidence" value="ECO:0007669"/>
    <property type="project" value="UniProtKB-SubCell"/>
</dbReference>
<accession>A0A2P8ECL7</accession>
<dbReference type="InterPro" id="IPR003918">
    <property type="entry name" value="NADH_UbQ_OxRdtase"/>
</dbReference>
<feature type="transmembrane region" description="Helical" evidence="8">
    <location>
        <begin position="240"/>
        <end position="258"/>
    </location>
</feature>
<evidence type="ECO:0000256" key="5">
    <source>
        <dbReference type="ARBA" id="ARBA00022989"/>
    </source>
</evidence>
<keyword evidence="11" id="KW-1185">Reference proteome</keyword>
<dbReference type="Proteomes" id="UP000240708">
    <property type="component" value="Unassembled WGS sequence"/>
</dbReference>
<organism evidence="10 11">
    <name type="scientific">Cecembia rubra</name>
    <dbReference type="NCBI Taxonomy" id="1485585"/>
    <lineage>
        <taxon>Bacteria</taxon>
        <taxon>Pseudomonadati</taxon>
        <taxon>Bacteroidota</taxon>
        <taxon>Cytophagia</taxon>
        <taxon>Cytophagales</taxon>
        <taxon>Cyclobacteriaceae</taxon>
        <taxon>Cecembia</taxon>
    </lineage>
</organism>
<feature type="transmembrane region" description="Helical" evidence="8">
    <location>
        <begin position="405"/>
        <end position="426"/>
    </location>
</feature>
<keyword evidence="6 8" id="KW-0472">Membrane</keyword>
<feature type="transmembrane region" description="Helical" evidence="8">
    <location>
        <begin position="163"/>
        <end position="184"/>
    </location>
</feature>
<dbReference type="GO" id="GO:0042773">
    <property type="term" value="P:ATP synthesis coupled electron transport"/>
    <property type="evidence" value="ECO:0007669"/>
    <property type="project" value="InterPro"/>
</dbReference>
<feature type="domain" description="NADH:quinone oxidoreductase/Mrp antiporter transmembrane" evidence="9">
    <location>
        <begin position="129"/>
        <end position="418"/>
    </location>
</feature>
<dbReference type="InterPro" id="IPR001750">
    <property type="entry name" value="ND/Mrp_TM"/>
</dbReference>
<dbReference type="EMBL" id="PYGF01000001">
    <property type="protein sequence ID" value="PSL07200.1"/>
    <property type="molecule type" value="Genomic_DNA"/>
</dbReference>
<dbReference type="AlphaFoldDB" id="A0A2P8ECL7"/>
<keyword evidence="4 7" id="KW-0812">Transmembrane</keyword>
<feature type="transmembrane region" description="Helical" evidence="8">
    <location>
        <begin position="204"/>
        <end position="228"/>
    </location>
</feature>
<evidence type="ECO:0000259" key="9">
    <source>
        <dbReference type="Pfam" id="PF00361"/>
    </source>
</evidence>
<feature type="transmembrane region" description="Helical" evidence="8">
    <location>
        <begin position="133"/>
        <end position="151"/>
    </location>
</feature>
<reference evidence="10 11" key="1">
    <citation type="submission" date="2018-03" db="EMBL/GenBank/DDBJ databases">
        <title>Genomic Encyclopedia of Archaeal and Bacterial Type Strains, Phase II (KMG-II): from individual species to whole genera.</title>
        <authorList>
            <person name="Goeker M."/>
        </authorList>
    </citation>
    <scope>NUCLEOTIDE SEQUENCE [LARGE SCALE GENOMIC DNA]</scope>
    <source>
        <strain evidence="10 11">DSM 28057</strain>
    </source>
</reference>
<feature type="transmembrane region" description="Helical" evidence="8">
    <location>
        <begin position="270"/>
        <end position="290"/>
    </location>
</feature>
<comment type="similarity">
    <text evidence="2">Belongs to the CPA3 antiporters (TC 2.A.63) subunit D family.</text>
</comment>
<evidence type="ECO:0000256" key="1">
    <source>
        <dbReference type="ARBA" id="ARBA00004651"/>
    </source>
</evidence>
<feature type="transmembrane region" description="Helical" evidence="8">
    <location>
        <begin position="455"/>
        <end position="475"/>
    </location>
</feature>
<evidence type="ECO:0000256" key="6">
    <source>
        <dbReference type="ARBA" id="ARBA00023136"/>
    </source>
</evidence>
<evidence type="ECO:0000313" key="11">
    <source>
        <dbReference type="Proteomes" id="UP000240708"/>
    </source>
</evidence>
<proteinExistence type="inferred from homology"/>
<dbReference type="RefSeq" id="WP_106565318.1">
    <property type="nucleotide sequence ID" value="NZ_PYGF01000001.1"/>
</dbReference>
<comment type="subcellular location">
    <subcellularLocation>
        <location evidence="1">Cell membrane</location>
        <topology evidence="1">Multi-pass membrane protein</topology>
    </subcellularLocation>
    <subcellularLocation>
        <location evidence="7">Membrane</location>
        <topology evidence="7">Multi-pass membrane protein</topology>
    </subcellularLocation>
</comment>
<feature type="transmembrane region" description="Helical" evidence="8">
    <location>
        <begin position="302"/>
        <end position="331"/>
    </location>
</feature>